<evidence type="ECO:0000259" key="4">
    <source>
        <dbReference type="PROSITE" id="PS50102"/>
    </source>
</evidence>
<comment type="caution">
    <text evidence="5">The sequence shown here is derived from an EMBL/GenBank/DDBJ whole genome shotgun (WGS) entry which is preliminary data.</text>
</comment>
<dbReference type="PROSITE" id="PS50102">
    <property type="entry name" value="RRM"/>
    <property type="match status" value="1"/>
</dbReference>
<sequence length="779" mass="87375">MAEVAKKPKQESQNCFFCKTGPLDKLVYITHILGKRHQKNLKNRNQPPASDVARRTVHVSGYDANTQIETILGAFWKHRVRNVNYQQGFTFIEFDTVDIAQEVLKQKFSIGNKPLKVSAKRQNNSRNDGAEALVLSQFLENMLKQRVPANQIDNQIYSIIREVELRPEDYQCREYLRKSMMDFLAPHFPKVFAYVFGSSANNLGFVGCDVDLYMDLGVDPWAQGSKSEMDCKASDLTWYLAREIRRSRRGINVRAVARARVPIVKFIDSVTRLQVDLSFKHGMPVYNTALICQYTRTHYLVRPYLMIIRYWAKIQGITGGGQPATLITNYAFTMLMLFVLMSRSDPIVPSVAHLKRLYQGDMAGQCIVDPFEHSHNITRGLRDAPLAEFQLKCRRAADICRDIHKGKESLGKLLEPIEISSEDLTEITITDDESPEEIDQSQEVITLDDSDADTSQDSIEILDIPKKNGGGEISVSPVPGTSTAIGTEAKKVVDISDIMIIHEGSSDEKKNDATANGVQEKEMELNGVISQTSEELELVMNQAETGPEQKLYKYPLDFTNCTEFTVTADGEVSGGKGSMTGANDIGQAASSLIHFVLKQCLKIDVSIVEVASSSKKRKSESPEDDSESGKRRKVRDGVGVSVAMKYRRVAQLDCTSESKLWIGRKMMSKKIPQEVNSNPLKHEMAITAAQMQVSDSKPAPKAELLVFTLGVWQECENPCKILVTGDSRSDERITRSQMANMYAYLSSLSQQLLRRVQHYVNLQTEIVPSVSELKEELPT</sequence>
<dbReference type="InterPro" id="IPR012677">
    <property type="entry name" value="Nucleotide-bd_a/b_plait_sf"/>
</dbReference>
<proteinExistence type="predicted"/>
<dbReference type="Pfam" id="PF22600">
    <property type="entry name" value="MTPAP-like_central"/>
    <property type="match status" value="1"/>
</dbReference>
<dbReference type="EMBL" id="QCYY01002470">
    <property type="protein sequence ID" value="ROT70085.1"/>
    <property type="molecule type" value="Genomic_DNA"/>
</dbReference>
<dbReference type="AlphaFoldDB" id="A0A423T0U2"/>
<dbReference type="STRING" id="6689.A0A423T0U2"/>
<feature type="region of interest" description="Disordered" evidence="3">
    <location>
        <begin position="612"/>
        <end position="634"/>
    </location>
</feature>
<dbReference type="InterPro" id="IPR035979">
    <property type="entry name" value="RBD_domain_sf"/>
</dbReference>
<dbReference type="Gene3D" id="3.30.70.330">
    <property type="match status" value="1"/>
</dbReference>
<gene>
    <name evidence="5" type="ORF">C7M84_011655</name>
</gene>
<reference evidence="5 6" key="2">
    <citation type="submission" date="2019-01" db="EMBL/GenBank/DDBJ databases">
        <title>The decoding of complex shrimp genome reveals the adaptation for benthos swimmer, frequently molting mechanism and breeding impact on genome.</title>
        <authorList>
            <person name="Sun Y."/>
            <person name="Gao Y."/>
            <person name="Yu Y."/>
        </authorList>
    </citation>
    <scope>NUCLEOTIDE SEQUENCE [LARGE SCALE GENOMIC DNA]</scope>
    <source>
        <tissue evidence="5">Muscle</tissue>
    </source>
</reference>
<evidence type="ECO:0000313" key="5">
    <source>
        <dbReference type="EMBL" id="ROT70085.1"/>
    </source>
</evidence>
<dbReference type="GO" id="GO:0003723">
    <property type="term" value="F:RNA binding"/>
    <property type="evidence" value="ECO:0007669"/>
    <property type="project" value="UniProtKB-UniRule"/>
</dbReference>
<protein>
    <submittedName>
        <fullName evidence="5">Putative speckle targeted PIP5K1A-regulated poly(A) polymerase-like</fullName>
    </submittedName>
</protein>
<dbReference type="OrthoDB" id="434989at2759"/>
<dbReference type="CDD" id="cd05402">
    <property type="entry name" value="NT_PAP_TUTase"/>
    <property type="match status" value="1"/>
</dbReference>
<dbReference type="InterPro" id="IPR043519">
    <property type="entry name" value="NT_sf"/>
</dbReference>
<keyword evidence="1 2" id="KW-0694">RNA-binding</keyword>
<keyword evidence="6" id="KW-1185">Reference proteome</keyword>
<dbReference type="Gene3D" id="1.10.1410.10">
    <property type="match status" value="2"/>
</dbReference>
<evidence type="ECO:0000256" key="2">
    <source>
        <dbReference type="PROSITE-ProRule" id="PRU00176"/>
    </source>
</evidence>
<organism evidence="5 6">
    <name type="scientific">Penaeus vannamei</name>
    <name type="common">Whiteleg shrimp</name>
    <name type="synonym">Litopenaeus vannamei</name>
    <dbReference type="NCBI Taxonomy" id="6689"/>
    <lineage>
        <taxon>Eukaryota</taxon>
        <taxon>Metazoa</taxon>
        <taxon>Ecdysozoa</taxon>
        <taxon>Arthropoda</taxon>
        <taxon>Crustacea</taxon>
        <taxon>Multicrustacea</taxon>
        <taxon>Malacostraca</taxon>
        <taxon>Eumalacostraca</taxon>
        <taxon>Eucarida</taxon>
        <taxon>Decapoda</taxon>
        <taxon>Dendrobranchiata</taxon>
        <taxon>Penaeoidea</taxon>
        <taxon>Penaeidae</taxon>
        <taxon>Penaeus</taxon>
    </lineage>
</organism>
<dbReference type="InterPro" id="IPR054708">
    <property type="entry name" value="MTPAP-like_central"/>
</dbReference>
<name>A0A423T0U2_PENVA</name>
<dbReference type="Gene3D" id="3.30.460.10">
    <property type="entry name" value="Beta Polymerase, domain 2"/>
    <property type="match status" value="1"/>
</dbReference>
<evidence type="ECO:0000256" key="3">
    <source>
        <dbReference type="SAM" id="MobiDB-lite"/>
    </source>
</evidence>
<dbReference type="PANTHER" id="PTHR12271">
    <property type="entry name" value="POLY A POLYMERASE CID PAP -RELATED"/>
    <property type="match status" value="1"/>
</dbReference>
<dbReference type="SUPFAM" id="SSF81631">
    <property type="entry name" value="PAP/OAS1 substrate-binding domain"/>
    <property type="match status" value="1"/>
</dbReference>
<dbReference type="GO" id="GO:1990817">
    <property type="term" value="F:poly(A) RNA polymerase activity"/>
    <property type="evidence" value="ECO:0007669"/>
    <property type="project" value="TreeGrafter"/>
</dbReference>
<dbReference type="GO" id="GO:0031123">
    <property type="term" value="P:RNA 3'-end processing"/>
    <property type="evidence" value="ECO:0007669"/>
    <property type="project" value="TreeGrafter"/>
</dbReference>
<dbReference type="Proteomes" id="UP000283509">
    <property type="component" value="Unassembled WGS sequence"/>
</dbReference>
<dbReference type="SUPFAM" id="SSF54928">
    <property type="entry name" value="RNA-binding domain, RBD"/>
    <property type="match status" value="1"/>
</dbReference>
<feature type="domain" description="RRM" evidence="4">
    <location>
        <begin position="55"/>
        <end position="122"/>
    </location>
</feature>
<dbReference type="SUPFAM" id="SSF81301">
    <property type="entry name" value="Nucleotidyltransferase"/>
    <property type="match status" value="1"/>
</dbReference>
<reference evidence="5 6" key="1">
    <citation type="submission" date="2018-04" db="EMBL/GenBank/DDBJ databases">
        <authorList>
            <person name="Zhang X."/>
            <person name="Yuan J."/>
            <person name="Li F."/>
            <person name="Xiang J."/>
        </authorList>
    </citation>
    <scope>NUCLEOTIDE SEQUENCE [LARGE SCALE GENOMIC DNA]</scope>
    <source>
        <tissue evidence="5">Muscle</tissue>
    </source>
</reference>
<accession>A0A423T0U2</accession>
<evidence type="ECO:0000256" key="1">
    <source>
        <dbReference type="ARBA" id="ARBA00022884"/>
    </source>
</evidence>
<dbReference type="PANTHER" id="PTHR12271:SF127">
    <property type="entry name" value="SPECKLE TARGETED PIP5K1A-REGULATED POLY(A) POLYMERASE"/>
    <property type="match status" value="1"/>
</dbReference>
<evidence type="ECO:0000313" key="6">
    <source>
        <dbReference type="Proteomes" id="UP000283509"/>
    </source>
</evidence>
<dbReference type="InterPro" id="IPR000504">
    <property type="entry name" value="RRM_dom"/>
</dbReference>